<evidence type="ECO:0000256" key="3">
    <source>
        <dbReference type="ARBA" id="ARBA00022614"/>
    </source>
</evidence>
<dbReference type="InterPro" id="IPR001611">
    <property type="entry name" value="Leu-rich_rpt"/>
</dbReference>
<protein>
    <submittedName>
        <fullName evidence="9">Non-specific serine/threonine protein kinase</fullName>
        <ecNumber evidence="9">2.7.11.1</ecNumber>
    </submittedName>
</protein>
<dbReference type="STRING" id="429701.A0A2G9FV37"/>
<proteinExistence type="inferred from homology"/>
<dbReference type="Pfam" id="PF00560">
    <property type="entry name" value="LRR_1"/>
    <property type="match status" value="1"/>
</dbReference>
<dbReference type="GO" id="GO:0004674">
    <property type="term" value="F:protein serine/threonine kinase activity"/>
    <property type="evidence" value="ECO:0007669"/>
    <property type="project" value="UniProtKB-KW"/>
</dbReference>
<dbReference type="InterPro" id="IPR032675">
    <property type="entry name" value="LRR_dom_sf"/>
</dbReference>
<dbReference type="Pfam" id="PF13855">
    <property type="entry name" value="LRR_8"/>
    <property type="match status" value="1"/>
</dbReference>
<evidence type="ECO:0000313" key="9">
    <source>
        <dbReference type="EMBL" id="PIM96978.1"/>
    </source>
</evidence>
<dbReference type="Gene3D" id="3.80.10.10">
    <property type="entry name" value="Ribonuclease Inhibitor"/>
    <property type="match status" value="1"/>
</dbReference>
<sequence>MQLNLSGNNLTGEIPASISHGSHLTFIDLSRNKLDGAIPKSVSKLENLNLLNLSRNQLDGAIPGEIVLMKSLTMLDLSYNNFSGRRPTTGLLGILDDRFFVGNPNLCKGDSCSLPSRQSSNSDGKRLSTKIMIFVIMFTLFLCSP</sequence>
<evidence type="ECO:0000256" key="5">
    <source>
        <dbReference type="ARBA" id="ARBA00022737"/>
    </source>
</evidence>
<dbReference type="Proteomes" id="UP000231279">
    <property type="component" value="Unassembled WGS sequence"/>
</dbReference>
<comment type="similarity">
    <text evidence="2">Belongs to the RLP family.</text>
</comment>
<keyword evidence="10" id="KW-1185">Reference proteome</keyword>
<keyword evidence="8" id="KW-0325">Glycoprotein</keyword>
<evidence type="ECO:0000256" key="6">
    <source>
        <dbReference type="ARBA" id="ARBA00022989"/>
    </source>
</evidence>
<keyword evidence="6" id="KW-1133">Transmembrane helix</keyword>
<keyword evidence="3" id="KW-0433">Leucine-rich repeat</keyword>
<evidence type="ECO:0000256" key="1">
    <source>
        <dbReference type="ARBA" id="ARBA00004167"/>
    </source>
</evidence>
<keyword evidence="7" id="KW-0472">Membrane</keyword>
<evidence type="ECO:0000256" key="8">
    <source>
        <dbReference type="ARBA" id="ARBA00023180"/>
    </source>
</evidence>
<dbReference type="PANTHER" id="PTHR48065:SF75">
    <property type="entry name" value="LEUCINE-RICH REPEAT-CONTAINING N-TERMINAL PLANT-TYPE DOMAIN-CONTAINING PROTEIN"/>
    <property type="match status" value="1"/>
</dbReference>
<comment type="caution">
    <text evidence="9">The sequence shown here is derived from an EMBL/GenBank/DDBJ whole genome shotgun (WGS) entry which is preliminary data.</text>
</comment>
<reference evidence="10" key="1">
    <citation type="journal article" date="2018" name="Gigascience">
        <title>Genome assembly of the Pink Ipe (Handroanthus impetiginosus, Bignoniaceae), a highly valued, ecologically keystone Neotropical timber forest tree.</title>
        <authorList>
            <person name="Silva-Junior O.B."/>
            <person name="Grattapaglia D."/>
            <person name="Novaes E."/>
            <person name="Collevatti R.G."/>
        </authorList>
    </citation>
    <scope>NUCLEOTIDE SEQUENCE [LARGE SCALE GENOMIC DNA]</scope>
    <source>
        <strain evidence="10">cv. UFG-1</strain>
    </source>
</reference>
<dbReference type="AlphaFoldDB" id="A0A2G9FV37"/>
<keyword evidence="9" id="KW-0723">Serine/threonine-protein kinase</keyword>
<keyword evidence="5" id="KW-0677">Repeat</keyword>
<keyword evidence="9" id="KW-0418">Kinase</keyword>
<gene>
    <name evidence="9" type="ORF">CDL12_30561</name>
</gene>
<dbReference type="PANTHER" id="PTHR48065">
    <property type="entry name" value="OS10G0469600 PROTEIN"/>
    <property type="match status" value="1"/>
</dbReference>
<dbReference type="SUPFAM" id="SSF52058">
    <property type="entry name" value="L domain-like"/>
    <property type="match status" value="1"/>
</dbReference>
<keyword evidence="4" id="KW-0812">Transmembrane</keyword>
<comment type="subcellular location">
    <subcellularLocation>
        <location evidence="1">Membrane</location>
        <topology evidence="1">Single-pass membrane protein</topology>
    </subcellularLocation>
</comment>
<dbReference type="OrthoDB" id="1748906at2759"/>
<evidence type="ECO:0000256" key="4">
    <source>
        <dbReference type="ARBA" id="ARBA00022692"/>
    </source>
</evidence>
<evidence type="ECO:0000256" key="2">
    <source>
        <dbReference type="ARBA" id="ARBA00009592"/>
    </source>
</evidence>
<evidence type="ECO:0000256" key="7">
    <source>
        <dbReference type="ARBA" id="ARBA00023136"/>
    </source>
</evidence>
<name>A0A2G9FV37_9LAMI</name>
<dbReference type="EC" id="2.7.11.1" evidence="9"/>
<organism evidence="9 10">
    <name type="scientific">Handroanthus impetiginosus</name>
    <dbReference type="NCBI Taxonomy" id="429701"/>
    <lineage>
        <taxon>Eukaryota</taxon>
        <taxon>Viridiplantae</taxon>
        <taxon>Streptophyta</taxon>
        <taxon>Embryophyta</taxon>
        <taxon>Tracheophyta</taxon>
        <taxon>Spermatophyta</taxon>
        <taxon>Magnoliopsida</taxon>
        <taxon>eudicotyledons</taxon>
        <taxon>Gunneridae</taxon>
        <taxon>Pentapetalae</taxon>
        <taxon>asterids</taxon>
        <taxon>lamiids</taxon>
        <taxon>Lamiales</taxon>
        <taxon>Bignoniaceae</taxon>
        <taxon>Crescentiina</taxon>
        <taxon>Tabebuia alliance</taxon>
        <taxon>Handroanthus</taxon>
    </lineage>
</organism>
<dbReference type="EMBL" id="NKXS01012745">
    <property type="protein sequence ID" value="PIM96978.1"/>
    <property type="molecule type" value="Genomic_DNA"/>
</dbReference>
<evidence type="ECO:0000313" key="10">
    <source>
        <dbReference type="Proteomes" id="UP000231279"/>
    </source>
</evidence>
<dbReference type="FunFam" id="3.80.10.10:FF:000111">
    <property type="entry name" value="LRR receptor-like serine/threonine-protein kinase ERECTA"/>
    <property type="match status" value="1"/>
</dbReference>
<dbReference type="PRINTS" id="PR00019">
    <property type="entry name" value="LEURICHRPT"/>
</dbReference>
<dbReference type="GO" id="GO:0016020">
    <property type="term" value="C:membrane"/>
    <property type="evidence" value="ECO:0007669"/>
    <property type="project" value="UniProtKB-SubCell"/>
</dbReference>
<accession>A0A2G9FV37</accession>
<keyword evidence="9" id="KW-0808">Transferase</keyword>